<name>H2BV80_GILLR</name>
<dbReference type="Pfam" id="PF00535">
    <property type="entry name" value="Glycos_transf_2"/>
    <property type="match status" value="1"/>
</dbReference>
<protein>
    <submittedName>
        <fullName evidence="4">Glycosyl transferase family 2</fullName>
    </submittedName>
</protein>
<dbReference type="CDD" id="cd00761">
    <property type="entry name" value="Glyco_tranf_GTA_type"/>
    <property type="match status" value="1"/>
</dbReference>
<evidence type="ECO:0000256" key="1">
    <source>
        <dbReference type="ARBA" id="ARBA00022679"/>
    </source>
</evidence>
<dbReference type="Gene3D" id="3.90.550.10">
    <property type="entry name" value="Spore Coat Polysaccharide Biosynthesis Protein SpsA, Chain A"/>
    <property type="match status" value="1"/>
</dbReference>
<dbReference type="AlphaFoldDB" id="H2BV80"/>
<organism evidence="4 5">
    <name type="scientific">Gillisia limnaea (strain DSM 15749 / LMG 21470 / R-8282)</name>
    <dbReference type="NCBI Taxonomy" id="865937"/>
    <lineage>
        <taxon>Bacteria</taxon>
        <taxon>Pseudomonadati</taxon>
        <taxon>Bacteroidota</taxon>
        <taxon>Flavobacteriia</taxon>
        <taxon>Flavobacteriales</taxon>
        <taxon>Flavobacteriaceae</taxon>
        <taxon>Gillisia</taxon>
    </lineage>
</organism>
<dbReference type="PANTHER" id="PTHR43685">
    <property type="entry name" value="GLYCOSYLTRANSFERASE"/>
    <property type="match status" value="1"/>
</dbReference>
<dbReference type="HOGENOM" id="CLU_025996_0_7_10"/>
<dbReference type="InterPro" id="IPR029044">
    <property type="entry name" value="Nucleotide-diphossugar_trans"/>
</dbReference>
<dbReference type="SUPFAM" id="SSF53448">
    <property type="entry name" value="Nucleotide-diphospho-sugar transferases"/>
    <property type="match status" value="1"/>
</dbReference>
<dbReference type="EMBL" id="JH594606">
    <property type="protein sequence ID" value="EHQ01745.1"/>
    <property type="molecule type" value="Genomic_DNA"/>
</dbReference>
<proteinExistence type="predicted"/>
<reference evidence="5" key="1">
    <citation type="journal article" date="2012" name="Stand. Genomic Sci.">
        <title>Genome sequence of the Antarctic rhodopsins-containing flavobacterium Gillisia limnaea type strain (R-8282(T)).</title>
        <authorList>
            <person name="Riedel T."/>
            <person name="Held B."/>
            <person name="Nolan M."/>
            <person name="Lucas S."/>
            <person name="Lapidus A."/>
            <person name="Tice H."/>
            <person name="Del Rio T.G."/>
            <person name="Cheng J.F."/>
            <person name="Han C."/>
            <person name="Tapia R."/>
            <person name="Goodwin L.A."/>
            <person name="Pitluck S."/>
            <person name="Liolios K."/>
            <person name="Mavromatis K."/>
            <person name="Pagani I."/>
            <person name="Ivanova N."/>
            <person name="Mikhailova N."/>
            <person name="Pati A."/>
            <person name="Chen A."/>
            <person name="Palaniappan K."/>
            <person name="Land M."/>
            <person name="Rohde M."/>
            <person name="Tindall B.J."/>
            <person name="Detter J.C."/>
            <person name="Goker M."/>
            <person name="Bristow J."/>
            <person name="Eisen J.A."/>
            <person name="Markowitz V."/>
            <person name="Hugenholtz P."/>
            <person name="Kyrpides N.C."/>
            <person name="Klenk H.P."/>
            <person name="Woyke T."/>
        </authorList>
    </citation>
    <scope>NUCLEOTIDE SEQUENCE [LARGE SCALE GENOMIC DNA]</scope>
    <source>
        <strain evidence="5">DSM 15749 / LMG 21470 / R-8282</strain>
    </source>
</reference>
<evidence type="ECO:0000259" key="2">
    <source>
        <dbReference type="Pfam" id="PF00535"/>
    </source>
</evidence>
<dbReference type="eggNOG" id="COG1216">
    <property type="taxonomic scope" value="Bacteria"/>
</dbReference>
<feature type="domain" description="Galactosyltransferase C-terminal" evidence="3">
    <location>
        <begin position="151"/>
        <end position="194"/>
    </location>
</feature>
<dbReference type="InterPro" id="IPR001173">
    <property type="entry name" value="Glyco_trans_2-like"/>
</dbReference>
<dbReference type="PANTHER" id="PTHR43685:SF2">
    <property type="entry name" value="GLYCOSYLTRANSFERASE 2-LIKE DOMAIN-CONTAINING PROTEIN"/>
    <property type="match status" value="1"/>
</dbReference>
<dbReference type="InterPro" id="IPR050834">
    <property type="entry name" value="Glycosyltransf_2"/>
</dbReference>
<keyword evidence="5" id="KW-1185">Reference proteome</keyword>
<feature type="domain" description="Glycosyltransferase 2-like" evidence="2">
    <location>
        <begin position="9"/>
        <end position="127"/>
    </location>
</feature>
<keyword evidence="1 4" id="KW-0808">Transferase</keyword>
<evidence type="ECO:0000259" key="3">
    <source>
        <dbReference type="Pfam" id="PF02709"/>
    </source>
</evidence>
<evidence type="ECO:0000313" key="5">
    <source>
        <dbReference type="Proteomes" id="UP000003844"/>
    </source>
</evidence>
<evidence type="ECO:0000313" key="4">
    <source>
        <dbReference type="EMBL" id="EHQ01745.1"/>
    </source>
</evidence>
<dbReference type="GO" id="GO:0016740">
    <property type="term" value="F:transferase activity"/>
    <property type="evidence" value="ECO:0007669"/>
    <property type="project" value="UniProtKB-KW"/>
</dbReference>
<dbReference type="Pfam" id="PF02709">
    <property type="entry name" value="Glyco_transf_7C"/>
    <property type="match status" value="1"/>
</dbReference>
<gene>
    <name evidence="4" type="ORF">Gilli_1069</name>
</gene>
<dbReference type="STRING" id="865937.Gilli_1069"/>
<dbReference type="Proteomes" id="UP000003844">
    <property type="component" value="Unassembled WGS sequence"/>
</dbReference>
<accession>H2BV80</accession>
<dbReference type="InterPro" id="IPR027791">
    <property type="entry name" value="Galactosyl_T_C"/>
</dbReference>
<dbReference type="OrthoDB" id="597270at2"/>
<dbReference type="RefSeq" id="WP_006988067.1">
    <property type="nucleotide sequence ID" value="NZ_JH594606.1"/>
</dbReference>
<sequence>MKTKLPLISIVIPCFNDPYYIIESVQSAIGQTYINKEIIVVDDGSNLETKKTLASLESRIDLLITQENKGLSCARNEGIERSRGEFILVLDSDDSFDTEFCEKAAEVLLSSEDIKIVTCYAKRFDERGLIDIFKPVGGTIKNFLFFNAAIGNSLYRKKDWKRVKGYDEMMTQGYEDWEFYIRLMAGGGEAYVIKQPLFHYRQKKESMRIDANKIRHDLQKYIYSKHSMLYKDHFNLFIDHLLKRIETEEKEKIKNTKRLEFKIGQFILKPLRYIKSLINK</sequence>